<evidence type="ECO:0000259" key="3">
    <source>
        <dbReference type="PROSITE" id="PS50943"/>
    </source>
</evidence>
<evidence type="ECO:0000313" key="4">
    <source>
        <dbReference type="EMBL" id="QNM11864.1"/>
    </source>
</evidence>
<dbReference type="KEGG" id="ehn:H9Q80_16705"/>
<gene>
    <name evidence="4" type="ORF">H9Q80_16705</name>
</gene>
<dbReference type="CDD" id="cd00093">
    <property type="entry name" value="HTH_XRE"/>
    <property type="match status" value="1"/>
</dbReference>
<sequence length="166" mass="18243">MTFAEKLKTLRSQKGYSQEELAQVLHVSRQAIAKWEGNNGMPDINNIIAISRLFDVSIDTLLKEESDLHTHKTLREADIIACGSFIGAAIQFVLDGGFIRGLIGGAMIPIAGFYLIKYPHHKPMAINITQLKNKLASIDRTKLCVRVIGAGIGGVIGLYLWKQGIL</sequence>
<name>A0A7G9GM32_9FIRM</name>
<evidence type="ECO:0000256" key="2">
    <source>
        <dbReference type="SAM" id="Phobius"/>
    </source>
</evidence>
<evidence type="ECO:0000313" key="5">
    <source>
        <dbReference type="Proteomes" id="UP000515856"/>
    </source>
</evidence>
<keyword evidence="5" id="KW-1185">Reference proteome</keyword>
<keyword evidence="2" id="KW-0812">Transmembrane</keyword>
<proteinExistence type="predicted"/>
<dbReference type="InterPro" id="IPR001387">
    <property type="entry name" value="Cro/C1-type_HTH"/>
</dbReference>
<dbReference type="RefSeq" id="WP_117454632.1">
    <property type="nucleotide sequence ID" value="NZ_CP060636.1"/>
</dbReference>
<dbReference type="InterPro" id="IPR010982">
    <property type="entry name" value="Lambda_DNA-bd_dom_sf"/>
</dbReference>
<dbReference type="AlphaFoldDB" id="A0A7G9GM32"/>
<dbReference type="PROSITE" id="PS50943">
    <property type="entry name" value="HTH_CROC1"/>
    <property type="match status" value="1"/>
</dbReference>
<dbReference type="SMART" id="SM00530">
    <property type="entry name" value="HTH_XRE"/>
    <property type="match status" value="1"/>
</dbReference>
<keyword evidence="1" id="KW-0238">DNA-binding</keyword>
<organism evidence="4 5">
    <name type="scientific">[Eubacterium] hominis</name>
    <dbReference type="NCBI Taxonomy" id="2764325"/>
    <lineage>
        <taxon>Bacteria</taxon>
        <taxon>Bacillati</taxon>
        <taxon>Bacillota</taxon>
        <taxon>Erysipelotrichia</taxon>
        <taxon>Erysipelotrichales</taxon>
        <taxon>Erysipelotrichaceae</taxon>
        <taxon>Amedibacillus</taxon>
    </lineage>
</organism>
<dbReference type="GO" id="GO:0003677">
    <property type="term" value="F:DNA binding"/>
    <property type="evidence" value="ECO:0007669"/>
    <property type="project" value="UniProtKB-KW"/>
</dbReference>
<feature type="transmembrane region" description="Helical" evidence="2">
    <location>
        <begin position="143"/>
        <end position="161"/>
    </location>
</feature>
<accession>A0A7G9GM32</accession>
<evidence type="ECO:0000256" key="1">
    <source>
        <dbReference type="ARBA" id="ARBA00023125"/>
    </source>
</evidence>
<reference evidence="4 5" key="1">
    <citation type="submission" date="2020-08" db="EMBL/GenBank/DDBJ databases">
        <authorList>
            <person name="Liu C."/>
            <person name="Sun Q."/>
        </authorList>
    </citation>
    <scope>NUCLEOTIDE SEQUENCE [LARGE SCALE GENOMIC DNA]</scope>
    <source>
        <strain evidence="4 5">NSJ-61</strain>
    </source>
</reference>
<protein>
    <submittedName>
        <fullName evidence="4">Helix-turn-helix transcriptional regulator</fullName>
    </submittedName>
</protein>
<keyword evidence="2" id="KW-0472">Membrane</keyword>
<dbReference type="SUPFAM" id="SSF47413">
    <property type="entry name" value="lambda repressor-like DNA-binding domains"/>
    <property type="match status" value="1"/>
</dbReference>
<dbReference type="Proteomes" id="UP000515856">
    <property type="component" value="Chromosome"/>
</dbReference>
<dbReference type="PANTHER" id="PTHR46558:SF15">
    <property type="entry name" value="HELIX-TURN-HELIX DOMAIN PROTEIN"/>
    <property type="match status" value="1"/>
</dbReference>
<dbReference type="Pfam" id="PF01381">
    <property type="entry name" value="HTH_3"/>
    <property type="match status" value="1"/>
</dbReference>
<keyword evidence="2" id="KW-1133">Transmembrane helix</keyword>
<feature type="transmembrane region" description="Helical" evidence="2">
    <location>
        <begin position="98"/>
        <end position="116"/>
    </location>
</feature>
<dbReference type="PANTHER" id="PTHR46558">
    <property type="entry name" value="TRACRIPTIONAL REGULATORY PROTEIN-RELATED-RELATED"/>
    <property type="match status" value="1"/>
</dbReference>
<dbReference type="EMBL" id="CP060636">
    <property type="protein sequence ID" value="QNM11864.1"/>
    <property type="molecule type" value="Genomic_DNA"/>
</dbReference>
<feature type="domain" description="HTH cro/C1-type" evidence="3">
    <location>
        <begin position="7"/>
        <end position="61"/>
    </location>
</feature>
<dbReference type="Gene3D" id="1.10.260.40">
    <property type="entry name" value="lambda repressor-like DNA-binding domains"/>
    <property type="match status" value="1"/>
</dbReference>